<dbReference type="Proteomes" id="UP000633365">
    <property type="component" value="Unassembled WGS sequence"/>
</dbReference>
<dbReference type="GO" id="GO:0005737">
    <property type="term" value="C:cytoplasm"/>
    <property type="evidence" value="ECO:0007669"/>
    <property type="project" value="UniProtKB-SubCell"/>
</dbReference>
<dbReference type="PANTHER" id="PTHR20275">
    <property type="entry name" value="NAD KINASE"/>
    <property type="match status" value="1"/>
</dbReference>
<dbReference type="InterPro" id="IPR017438">
    <property type="entry name" value="ATP-NAD_kinase_N"/>
</dbReference>
<keyword evidence="8" id="KW-1185">Reference proteome</keyword>
<feature type="binding site" evidence="6">
    <location>
        <position position="167"/>
    </location>
    <ligand>
        <name>NAD(+)</name>
        <dbReference type="ChEBI" id="CHEBI:57540"/>
    </ligand>
</feature>
<gene>
    <name evidence="6" type="primary">nadK</name>
    <name evidence="7" type="ORF">JKK62_05475</name>
</gene>
<sequence length="279" mass="30724">MKISLIVNKDKALAMDAAQRAVKALEPYDVELLSCEDCPVAGTTVMTSAEQIIRACDIAVTVGGDGTIIHNAKFAALYEKPLLGINLGRLGFVANIEPDEMDELKKLVTGEYRVQKRMLLEITVDKDGEKRSMTAVNEAVIHRDTLANMVDISVELNGERIISYRADGMMFSTPTGSTAYSFSAGGPVIEPDMNCILLTPICPHALTSRQVVFTEDAVLSARVHPESTLKCYMTVDGQNHIPISSDDMITVRRSPKALQLIILKEKNFYTLLNEKLKEF</sequence>
<comment type="caution">
    <text evidence="6">Lacks conserved residue(s) required for the propagation of feature annotation.</text>
</comment>
<comment type="catalytic activity">
    <reaction evidence="5 6">
        <text>NAD(+) + ATP = ADP + NADP(+) + H(+)</text>
        <dbReference type="Rhea" id="RHEA:18629"/>
        <dbReference type="ChEBI" id="CHEBI:15378"/>
        <dbReference type="ChEBI" id="CHEBI:30616"/>
        <dbReference type="ChEBI" id="CHEBI:57540"/>
        <dbReference type="ChEBI" id="CHEBI:58349"/>
        <dbReference type="ChEBI" id="CHEBI:456216"/>
        <dbReference type="EC" id="2.7.1.23"/>
    </reaction>
</comment>
<keyword evidence="3 6" id="KW-0521">NADP</keyword>
<feature type="binding site" evidence="6">
    <location>
        <position position="70"/>
    </location>
    <ligand>
        <name>NAD(+)</name>
        <dbReference type="ChEBI" id="CHEBI:57540"/>
    </ligand>
</feature>
<organism evidence="7 8">
    <name type="scientific">Ruminococcus difficilis</name>
    <dbReference type="NCBI Taxonomy" id="2763069"/>
    <lineage>
        <taxon>Bacteria</taxon>
        <taxon>Bacillati</taxon>
        <taxon>Bacillota</taxon>
        <taxon>Clostridia</taxon>
        <taxon>Eubacteriales</taxon>
        <taxon>Oscillospiraceae</taxon>
        <taxon>Ruminococcus</taxon>
    </lineage>
</organism>
<dbReference type="PANTHER" id="PTHR20275:SF0">
    <property type="entry name" value="NAD KINASE"/>
    <property type="match status" value="1"/>
</dbReference>
<protein>
    <recommendedName>
        <fullName evidence="6">NAD kinase</fullName>
        <ecNumber evidence="6">2.7.1.23</ecNumber>
    </recommendedName>
    <alternativeName>
        <fullName evidence="6">ATP-dependent NAD kinase</fullName>
    </alternativeName>
</protein>
<dbReference type="GO" id="GO:0046872">
    <property type="term" value="F:metal ion binding"/>
    <property type="evidence" value="ECO:0007669"/>
    <property type="project" value="UniProtKB-UniRule"/>
</dbReference>
<keyword evidence="6" id="KW-0963">Cytoplasm</keyword>
<feature type="binding site" evidence="6">
    <location>
        <begin position="137"/>
        <end position="138"/>
    </location>
    <ligand>
        <name>NAD(+)</name>
        <dbReference type="ChEBI" id="CHEBI:57540"/>
    </ligand>
</feature>
<evidence type="ECO:0000256" key="2">
    <source>
        <dbReference type="ARBA" id="ARBA00022777"/>
    </source>
</evidence>
<reference evidence="7" key="1">
    <citation type="submission" date="2021-01" db="EMBL/GenBank/DDBJ databases">
        <title>Genome public.</title>
        <authorList>
            <person name="Liu C."/>
            <person name="Sun Q."/>
        </authorList>
    </citation>
    <scope>NUCLEOTIDE SEQUENCE</scope>
    <source>
        <strain evidence="7">M6</strain>
    </source>
</reference>
<dbReference type="EMBL" id="JAEQMG010000048">
    <property type="protein sequence ID" value="MBK6088106.1"/>
    <property type="molecule type" value="Genomic_DNA"/>
</dbReference>
<feature type="binding site" evidence="6">
    <location>
        <begin position="178"/>
        <end position="183"/>
    </location>
    <ligand>
        <name>NAD(+)</name>
        <dbReference type="ChEBI" id="CHEBI:57540"/>
    </ligand>
</feature>
<comment type="function">
    <text evidence="6">Involved in the regulation of the intracellular balance of NAD and NADP, and is a key enzyme in the biosynthesis of NADP. Catalyzes specifically the phosphorylation on 2'-hydroxyl of the adenosine moiety of NAD to yield NADP.</text>
</comment>
<dbReference type="InterPro" id="IPR002504">
    <property type="entry name" value="NADK"/>
</dbReference>
<accession>A0A934TZ39</accession>
<dbReference type="GO" id="GO:0051287">
    <property type="term" value="F:NAD binding"/>
    <property type="evidence" value="ECO:0007669"/>
    <property type="project" value="UniProtKB-ARBA"/>
</dbReference>
<dbReference type="GO" id="GO:0019674">
    <property type="term" value="P:NAD+ metabolic process"/>
    <property type="evidence" value="ECO:0007669"/>
    <property type="project" value="InterPro"/>
</dbReference>
<keyword evidence="6" id="KW-0547">Nucleotide-binding</keyword>
<feature type="binding site" evidence="6">
    <location>
        <begin position="65"/>
        <end position="66"/>
    </location>
    <ligand>
        <name>NAD(+)</name>
        <dbReference type="ChEBI" id="CHEBI:57540"/>
    </ligand>
</feature>
<name>A0A934TZ39_9FIRM</name>
<feature type="binding site" evidence="6">
    <location>
        <position position="238"/>
    </location>
    <ligand>
        <name>NAD(+)</name>
        <dbReference type="ChEBI" id="CHEBI:57540"/>
    </ligand>
</feature>
<comment type="similarity">
    <text evidence="6">Belongs to the NAD kinase family.</text>
</comment>
<feature type="binding site" evidence="6">
    <location>
        <position position="165"/>
    </location>
    <ligand>
        <name>NAD(+)</name>
        <dbReference type="ChEBI" id="CHEBI:57540"/>
    </ligand>
</feature>
<dbReference type="GO" id="GO:0006741">
    <property type="term" value="P:NADP+ biosynthetic process"/>
    <property type="evidence" value="ECO:0007669"/>
    <property type="project" value="UniProtKB-UniRule"/>
</dbReference>
<dbReference type="AlphaFoldDB" id="A0A934TZ39"/>
<evidence type="ECO:0000256" key="5">
    <source>
        <dbReference type="ARBA" id="ARBA00047925"/>
    </source>
</evidence>
<keyword evidence="4 6" id="KW-0520">NAD</keyword>
<dbReference type="HAMAP" id="MF_00361">
    <property type="entry name" value="NAD_kinase"/>
    <property type="match status" value="1"/>
</dbReference>
<dbReference type="Pfam" id="PF01513">
    <property type="entry name" value="NAD_kinase"/>
    <property type="match status" value="1"/>
</dbReference>
<dbReference type="EC" id="2.7.1.23" evidence="6"/>
<evidence type="ECO:0000313" key="7">
    <source>
        <dbReference type="EMBL" id="MBK6088106.1"/>
    </source>
</evidence>
<dbReference type="SUPFAM" id="SSF111331">
    <property type="entry name" value="NAD kinase/diacylglycerol kinase-like"/>
    <property type="match status" value="1"/>
</dbReference>
<feature type="active site" description="Proton acceptor" evidence="6">
    <location>
        <position position="65"/>
    </location>
</feature>
<evidence type="ECO:0000256" key="6">
    <source>
        <dbReference type="HAMAP-Rule" id="MF_00361"/>
    </source>
</evidence>
<dbReference type="InterPro" id="IPR016064">
    <property type="entry name" value="NAD/diacylglycerol_kinase_sf"/>
</dbReference>
<dbReference type="Gene3D" id="2.60.200.30">
    <property type="entry name" value="Probable inorganic polyphosphate/atp-NAD kinase, domain 2"/>
    <property type="match status" value="1"/>
</dbReference>
<dbReference type="Pfam" id="PF20143">
    <property type="entry name" value="NAD_kinase_C"/>
    <property type="match status" value="1"/>
</dbReference>
<comment type="subcellular location">
    <subcellularLocation>
        <location evidence="6">Cytoplasm</location>
    </subcellularLocation>
</comment>
<keyword evidence="6" id="KW-0067">ATP-binding</keyword>
<dbReference type="RefSeq" id="WP_186832892.1">
    <property type="nucleotide sequence ID" value="NZ_JAEQMG010000048.1"/>
</dbReference>
<keyword evidence="1 6" id="KW-0808">Transferase</keyword>
<evidence type="ECO:0000256" key="4">
    <source>
        <dbReference type="ARBA" id="ARBA00023027"/>
    </source>
</evidence>
<keyword evidence="2 6" id="KW-0418">Kinase</keyword>
<comment type="cofactor">
    <cofactor evidence="6">
        <name>a divalent metal cation</name>
        <dbReference type="ChEBI" id="CHEBI:60240"/>
    </cofactor>
</comment>
<dbReference type="GO" id="GO:0005524">
    <property type="term" value="F:ATP binding"/>
    <property type="evidence" value="ECO:0007669"/>
    <property type="project" value="UniProtKB-KW"/>
</dbReference>
<proteinExistence type="inferred from homology"/>
<evidence type="ECO:0000256" key="1">
    <source>
        <dbReference type="ARBA" id="ARBA00022679"/>
    </source>
</evidence>
<evidence type="ECO:0000313" key="8">
    <source>
        <dbReference type="Proteomes" id="UP000633365"/>
    </source>
</evidence>
<dbReference type="GO" id="GO:0003951">
    <property type="term" value="F:NAD+ kinase activity"/>
    <property type="evidence" value="ECO:0007669"/>
    <property type="project" value="UniProtKB-UniRule"/>
</dbReference>
<evidence type="ECO:0000256" key="3">
    <source>
        <dbReference type="ARBA" id="ARBA00022857"/>
    </source>
</evidence>
<dbReference type="InterPro" id="IPR017437">
    <property type="entry name" value="ATP-NAD_kinase_PpnK-typ_C"/>
</dbReference>
<dbReference type="Gene3D" id="3.40.50.10330">
    <property type="entry name" value="Probable inorganic polyphosphate/atp-NAD kinase, domain 1"/>
    <property type="match status" value="1"/>
</dbReference>
<comment type="caution">
    <text evidence="7">The sequence shown here is derived from an EMBL/GenBank/DDBJ whole genome shotgun (WGS) entry which is preliminary data.</text>
</comment>